<keyword evidence="2" id="KW-1185">Reference proteome</keyword>
<evidence type="ECO:0000313" key="2">
    <source>
        <dbReference type="Proteomes" id="UP000004870"/>
    </source>
</evidence>
<dbReference type="STRING" id="2718.CHUV0807_2022"/>
<reference evidence="1 2" key="1">
    <citation type="submission" date="2009-08" db="EMBL/GenBank/DDBJ databases">
        <authorList>
            <person name="Qin X."/>
            <person name="Bachman B."/>
            <person name="Battles P."/>
            <person name="Bell A."/>
            <person name="Bess C."/>
            <person name="Bickham C."/>
            <person name="Chaboub L."/>
            <person name="Chen D."/>
            <person name="Coyle M."/>
            <person name="Deiros D.R."/>
            <person name="Dinh H."/>
            <person name="Forbes L."/>
            <person name="Fowler G."/>
            <person name="Francisco L."/>
            <person name="Fu Q."/>
            <person name="Gubbala S."/>
            <person name="Hale W."/>
            <person name="Han Y."/>
            <person name="Hemphill L."/>
            <person name="Highlander S.K."/>
            <person name="Hirani K."/>
            <person name="Hogues M."/>
            <person name="Jackson L."/>
            <person name="Jakkamsetti A."/>
            <person name="Javaid M."/>
            <person name="Jiang H."/>
            <person name="Korchina V."/>
            <person name="Kovar C."/>
            <person name="Lara F."/>
            <person name="Lee S."/>
            <person name="Mata R."/>
            <person name="Mathew T."/>
            <person name="Moen C."/>
            <person name="Morales K."/>
            <person name="Munidasa M."/>
            <person name="Nazareth L."/>
            <person name="Ngo R."/>
            <person name="Nguyen L."/>
            <person name="Okwuonu G."/>
            <person name="Ongeri F."/>
            <person name="Patil S."/>
            <person name="Petrosino J."/>
            <person name="Pham C."/>
            <person name="Pham P."/>
            <person name="Pu L.-L."/>
            <person name="Puazo M."/>
            <person name="Raj R."/>
            <person name="Reid J."/>
            <person name="Rouhana J."/>
            <person name="Saada N."/>
            <person name="Shang Y."/>
            <person name="Simmons D."/>
            <person name="Thornton R."/>
            <person name="Warren J."/>
            <person name="Weissenberger G."/>
            <person name="Zhang J."/>
            <person name="Zhang L."/>
            <person name="Zhou C."/>
            <person name="Zhu D."/>
            <person name="Muzny D."/>
            <person name="Worley K."/>
            <person name="Gibbs R."/>
        </authorList>
    </citation>
    <scope>NUCLEOTIDE SEQUENCE [LARGE SCALE GENOMIC DNA]</scope>
    <source>
        <strain evidence="2">ATCC 15826 / DSM 8339 / NCTC 10426 / 6573</strain>
    </source>
</reference>
<dbReference type="RefSeq" id="WP_004141877.1">
    <property type="nucleotide sequence ID" value="NZ_GG694027.1"/>
</dbReference>
<evidence type="ECO:0000313" key="1">
    <source>
        <dbReference type="EMBL" id="EEV88001.1"/>
    </source>
</evidence>
<accession>C8NBI1</accession>
<dbReference type="EMBL" id="ACKY01000103">
    <property type="protein sequence ID" value="EEV88001.1"/>
    <property type="molecule type" value="Genomic_DNA"/>
</dbReference>
<proteinExistence type="predicted"/>
<gene>
    <name evidence="1" type="ORF">HMPREF0198_1859</name>
</gene>
<comment type="caution">
    <text evidence="1">The sequence shown here is derived from an EMBL/GenBank/DDBJ whole genome shotgun (WGS) entry which is preliminary data.</text>
</comment>
<dbReference type="HOGENOM" id="CLU_2286396_0_0_6"/>
<dbReference type="Proteomes" id="UP000004870">
    <property type="component" value="Unassembled WGS sequence"/>
</dbReference>
<sequence>MYSAIWSEAAASHVREIVEYMRTENPLVARKLAHAFALFTDLVEHMPEIASVWKENSRYRIWSGYIRTKFSMSLMSRKNKYSYRPFDTESGKIRICLENAA</sequence>
<organism evidence="1 2">
    <name type="scientific">Cardiobacterium hominis (strain ATCC 15826 / DSM 8339 / NCTC 10426 / 6573)</name>
    <dbReference type="NCBI Taxonomy" id="638300"/>
    <lineage>
        <taxon>Bacteria</taxon>
        <taxon>Pseudomonadati</taxon>
        <taxon>Pseudomonadota</taxon>
        <taxon>Gammaproteobacteria</taxon>
        <taxon>Cardiobacteriales</taxon>
        <taxon>Cardiobacteriaceae</taxon>
        <taxon>Cardiobacterium</taxon>
    </lineage>
</organism>
<name>C8NBI1_CARH6</name>
<dbReference type="GeneID" id="84790243"/>
<dbReference type="AlphaFoldDB" id="C8NBI1"/>
<protein>
    <submittedName>
        <fullName evidence="1">Uncharacterized protein</fullName>
    </submittedName>
</protein>